<dbReference type="Proteomes" id="UP001528850">
    <property type="component" value="Unassembled WGS sequence"/>
</dbReference>
<feature type="region of interest" description="Disordered" evidence="1">
    <location>
        <begin position="198"/>
        <end position="248"/>
    </location>
</feature>
<evidence type="ECO:0000313" key="5">
    <source>
        <dbReference type="Proteomes" id="UP001528850"/>
    </source>
</evidence>
<dbReference type="InterPro" id="IPR052354">
    <property type="entry name" value="Cell_Wall_Dynamics_Protein"/>
</dbReference>
<dbReference type="EMBL" id="JARJJS010000001">
    <property type="protein sequence ID" value="MDF4024039.1"/>
    <property type="molecule type" value="Genomic_DNA"/>
</dbReference>
<dbReference type="InterPro" id="IPR046519">
    <property type="entry name" value="X-Tfes_XVIPCD"/>
</dbReference>
<dbReference type="SUPFAM" id="SSF53955">
    <property type="entry name" value="Lysozyme-like"/>
    <property type="match status" value="1"/>
</dbReference>
<dbReference type="PANTHER" id="PTHR34408:SF1">
    <property type="entry name" value="GLYCOSYL HYDROLASE FAMILY 19 DOMAIN-CONTAINING PROTEIN HI_1415"/>
    <property type="match status" value="1"/>
</dbReference>
<accession>A0ABT6B7H0</accession>
<dbReference type="InterPro" id="IPR000726">
    <property type="entry name" value="Glyco_hydro_19_cat"/>
</dbReference>
<feature type="compositionally biased region" description="Basic and acidic residues" evidence="1">
    <location>
        <begin position="386"/>
        <end position="395"/>
    </location>
</feature>
<evidence type="ECO:0000259" key="2">
    <source>
        <dbReference type="Pfam" id="PF00182"/>
    </source>
</evidence>
<comment type="caution">
    <text evidence="4">The sequence shown here is derived from an EMBL/GenBank/DDBJ whole genome shotgun (WGS) entry which is preliminary data.</text>
</comment>
<feature type="region of interest" description="Disordered" evidence="1">
    <location>
        <begin position="386"/>
        <end position="408"/>
    </location>
</feature>
<evidence type="ECO:0000256" key="1">
    <source>
        <dbReference type="SAM" id="MobiDB-lite"/>
    </source>
</evidence>
<proteinExistence type="predicted"/>
<protein>
    <submittedName>
        <fullName evidence="4">Glycoside hydrolase family 19 protein</fullName>
    </submittedName>
</protein>
<dbReference type="Pfam" id="PF20410">
    <property type="entry name" value="X-Tfes_XVIPCD"/>
    <property type="match status" value="1"/>
</dbReference>
<dbReference type="Gene3D" id="1.10.530.10">
    <property type="match status" value="1"/>
</dbReference>
<keyword evidence="5" id="KW-1185">Reference proteome</keyword>
<evidence type="ECO:0000313" key="4">
    <source>
        <dbReference type="EMBL" id="MDF4024039.1"/>
    </source>
</evidence>
<reference evidence="4 5" key="1">
    <citation type="journal article" date="2024" name="Curr. Microbiol.">
        <title>Luteibacter sahnii sp. nov., A Novel Yellow-Colored Xanthomonadin Pigment Producing Probiotic Bacterium from Healthy Rice Seed Microbiome.</title>
        <authorList>
            <person name="Jaiswal G."/>
            <person name="Rana R."/>
            <person name="Nayak P.K."/>
            <person name="Chouhan R."/>
            <person name="Gandhi S.G."/>
            <person name="Patel H.K."/>
            <person name="Patil P.B."/>
        </authorList>
    </citation>
    <scope>NUCLEOTIDE SEQUENCE [LARGE SCALE GENOMIC DNA]</scope>
    <source>
        <strain evidence="4 5">PPL201</strain>
    </source>
</reference>
<feature type="domain" description="X-Tfes XVIPCD" evidence="3">
    <location>
        <begin position="287"/>
        <end position="385"/>
    </location>
</feature>
<dbReference type="Pfam" id="PF00182">
    <property type="entry name" value="Glyco_hydro_19"/>
    <property type="match status" value="1"/>
</dbReference>
<dbReference type="GO" id="GO:0016787">
    <property type="term" value="F:hydrolase activity"/>
    <property type="evidence" value="ECO:0007669"/>
    <property type="project" value="UniProtKB-KW"/>
</dbReference>
<evidence type="ECO:0000259" key="3">
    <source>
        <dbReference type="Pfam" id="PF20410"/>
    </source>
</evidence>
<name>A0ABT6B7H0_9GAMM</name>
<organism evidence="4 5">
    <name type="scientific">Luteibacter sahnii</name>
    <dbReference type="NCBI Taxonomy" id="3021977"/>
    <lineage>
        <taxon>Bacteria</taxon>
        <taxon>Pseudomonadati</taxon>
        <taxon>Pseudomonadota</taxon>
        <taxon>Gammaproteobacteria</taxon>
        <taxon>Lysobacterales</taxon>
        <taxon>Rhodanobacteraceae</taxon>
        <taxon>Luteibacter</taxon>
    </lineage>
</organism>
<sequence length="408" mass="45084">MAIDRETQVLTTAYASGIRSRRELANYMAQVTHESNGLNRLQESFRYMRGVAQIPAQAAWRNGPQALDAARKEALLGRPQALAELMYGGRNGNDQPGDGYRYHGRGYLPVPGKDHYRAAGKALGLDLVGHPELAAEPEHAAKIAAWYWKNRVPPSAREDVRSATEALNGKLYGLDDRRARFESWERRLTPELMERLDVPATDRPASPMDVSAGSSVVGLDARRQDARRRSKTERDRSQTLNDTAGDMGDPVLMLELQRDVLEVTTEYVEPPSRRRGCHAQGAYPPLDQVTHPQHALFLQARDAVRKLDETHARHFDERSERLAAALTVAAHAQGLDRIDHVALSDDASRAFAVQGDVHSPLKQVTEVGVAQAIDTPIERSAKALEERAKPAEAEVVHGSAAIKHMPGH</sequence>
<dbReference type="PANTHER" id="PTHR34408">
    <property type="entry name" value="FAMILY PROTEIN, PUTATIVE-RELATED"/>
    <property type="match status" value="1"/>
</dbReference>
<dbReference type="InterPro" id="IPR023346">
    <property type="entry name" value="Lysozyme-like_dom_sf"/>
</dbReference>
<feature type="domain" description="Glycoside hydrolase family 19 catalytic" evidence="2">
    <location>
        <begin position="98"/>
        <end position="151"/>
    </location>
</feature>
<gene>
    <name evidence="4" type="ORF">P3W24_03495</name>
</gene>
<keyword evidence="4" id="KW-0378">Hydrolase</keyword>